<organism evidence="2 3">
    <name type="scientific">Brassica rapa subsp. trilocularis</name>
    <dbReference type="NCBI Taxonomy" id="1813537"/>
    <lineage>
        <taxon>Eukaryota</taxon>
        <taxon>Viridiplantae</taxon>
        <taxon>Streptophyta</taxon>
        <taxon>Embryophyta</taxon>
        <taxon>Tracheophyta</taxon>
        <taxon>Spermatophyta</taxon>
        <taxon>Magnoliopsida</taxon>
        <taxon>eudicotyledons</taxon>
        <taxon>Gunneridae</taxon>
        <taxon>Pentapetalae</taxon>
        <taxon>rosids</taxon>
        <taxon>malvids</taxon>
        <taxon>Brassicales</taxon>
        <taxon>Brassicaceae</taxon>
        <taxon>Brassiceae</taxon>
        <taxon>Brassica</taxon>
    </lineage>
</organism>
<name>A0ABQ7M439_BRACM</name>
<evidence type="ECO:0000256" key="1">
    <source>
        <dbReference type="SAM" id="MobiDB-lite"/>
    </source>
</evidence>
<feature type="region of interest" description="Disordered" evidence="1">
    <location>
        <begin position="357"/>
        <end position="454"/>
    </location>
</feature>
<keyword evidence="3" id="KW-1185">Reference proteome</keyword>
<proteinExistence type="predicted"/>
<dbReference type="Proteomes" id="UP000823674">
    <property type="component" value="Chromosome A06"/>
</dbReference>
<feature type="compositionally biased region" description="Basic residues" evidence="1">
    <location>
        <begin position="368"/>
        <end position="377"/>
    </location>
</feature>
<feature type="compositionally biased region" description="Polar residues" evidence="1">
    <location>
        <begin position="378"/>
        <end position="425"/>
    </location>
</feature>
<reference evidence="2 3" key="1">
    <citation type="submission" date="2021-03" db="EMBL/GenBank/DDBJ databases">
        <authorList>
            <person name="King G.J."/>
            <person name="Bancroft I."/>
            <person name="Baten A."/>
            <person name="Bloomfield J."/>
            <person name="Borpatragohain P."/>
            <person name="He Z."/>
            <person name="Irish N."/>
            <person name="Irwin J."/>
            <person name="Liu K."/>
            <person name="Mauleon R.P."/>
            <person name="Moore J."/>
            <person name="Morris R."/>
            <person name="Ostergaard L."/>
            <person name="Wang B."/>
            <person name="Wells R."/>
        </authorList>
    </citation>
    <scope>NUCLEOTIDE SEQUENCE [LARGE SCALE GENOMIC DNA]</scope>
    <source>
        <strain evidence="2">R-o-18</strain>
        <tissue evidence="2">Leaf</tissue>
    </source>
</reference>
<evidence type="ECO:0000313" key="2">
    <source>
        <dbReference type="EMBL" id="KAG5392711.1"/>
    </source>
</evidence>
<gene>
    <name evidence="2" type="primary">A06g502410.1_BraROA</name>
    <name evidence="2" type="ORF">IGI04_022674</name>
</gene>
<protein>
    <submittedName>
        <fullName evidence="2">Uncharacterized protein</fullName>
    </submittedName>
</protein>
<comment type="caution">
    <text evidence="2">The sequence shown here is derived from an EMBL/GenBank/DDBJ whole genome shotgun (WGS) entry which is preliminary data.</text>
</comment>
<evidence type="ECO:0000313" key="3">
    <source>
        <dbReference type="Proteomes" id="UP000823674"/>
    </source>
</evidence>
<dbReference type="EMBL" id="JADBGQ010000006">
    <property type="protein sequence ID" value="KAG5392711.1"/>
    <property type="molecule type" value="Genomic_DNA"/>
</dbReference>
<sequence length="503" mass="54576">MHAAERVQPLADCAHPLASHACSWGKITPSFSINMGSSLSILFIQFQSKILREIVEREFPAKAWPIQPPIKYGIPRAGEEHGEPCHGSEGTWWAMAASDRANGPCDRTAALFGSLNLTASPLLVYIRSFLFFLIIHEGLCWFSPWDTSLDLAGHNQTANLDTGRLDGRFESLHVLGLNGWPSPKRHELPKVTSYQGLGTRTKSYQGPKGCMFQTVPVETGRESQGLVGRLAYRIGLVAYSAIGSRPKAGSGRSHIDSIRLDGLVFGMIQTVCVVCLSILDCLSDSKSRGGWLNDLGYSRQELRMVLVKPRSREGSVNDARDEVVIVYETIKKLCAGSHSQVDSQIVGLCSPHTRSQLIQSHGEAGKSKSGKTQKSKRTAGQSSQAAADGTNLSGLPTDPAATNTGDVLPTDQANLTGTQPEGQQHQESDQEVESLNTNRDGDQREQRADGTANVPAALSREDLLEAMKVMGNQVAAMSRLFTPLVNSSVGQATPELWLHLLLR</sequence>
<accession>A0ABQ7M439</accession>
<feature type="non-terminal residue" evidence="2">
    <location>
        <position position="503"/>
    </location>
</feature>
<feature type="compositionally biased region" description="Basic and acidic residues" evidence="1">
    <location>
        <begin position="439"/>
        <end position="448"/>
    </location>
</feature>